<keyword evidence="2" id="KW-1185">Reference proteome</keyword>
<accession>A0AAN8K410</accession>
<evidence type="ECO:0000313" key="1">
    <source>
        <dbReference type="EMBL" id="KAK6188803.1"/>
    </source>
</evidence>
<evidence type="ECO:0000313" key="2">
    <source>
        <dbReference type="Proteomes" id="UP001347796"/>
    </source>
</evidence>
<dbReference type="AlphaFoldDB" id="A0AAN8K410"/>
<dbReference type="Proteomes" id="UP001347796">
    <property type="component" value="Unassembled WGS sequence"/>
</dbReference>
<comment type="caution">
    <text evidence="1">The sequence shown here is derived from an EMBL/GenBank/DDBJ whole genome shotgun (WGS) entry which is preliminary data.</text>
</comment>
<reference evidence="1 2" key="1">
    <citation type="submission" date="2024-01" db="EMBL/GenBank/DDBJ databases">
        <title>The genome of the rayed Mediterranean limpet Patella caerulea (Linnaeus, 1758).</title>
        <authorList>
            <person name="Anh-Thu Weber A."/>
            <person name="Halstead-Nussloch G."/>
        </authorList>
    </citation>
    <scope>NUCLEOTIDE SEQUENCE [LARGE SCALE GENOMIC DNA]</scope>
    <source>
        <strain evidence="1">AATW-2023a</strain>
        <tissue evidence="1">Whole specimen</tissue>
    </source>
</reference>
<proteinExistence type="predicted"/>
<gene>
    <name evidence="1" type="ORF">SNE40_004904</name>
</gene>
<dbReference type="EMBL" id="JAZGQO010000003">
    <property type="protein sequence ID" value="KAK6188803.1"/>
    <property type="molecule type" value="Genomic_DNA"/>
</dbReference>
<protein>
    <submittedName>
        <fullName evidence="1">Uncharacterized protein</fullName>
    </submittedName>
</protein>
<name>A0AAN8K410_PATCE</name>
<sequence length="90" mass="10179">MKLIDGSGRFSELGKVALRLILIPKSNADTDYFHWLEKLKLKKGQNSTICCLISCKINSSNTCYETVLSHQSLQDTKAATTKYKEDHRNS</sequence>
<organism evidence="1 2">
    <name type="scientific">Patella caerulea</name>
    <name type="common">Rayed Mediterranean limpet</name>
    <dbReference type="NCBI Taxonomy" id="87958"/>
    <lineage>
        <taxon>Eukaryota</taxon>
        <taxon>Metazoa</taxon>
        <taxon>Spiralia</taxon>
        <taxon>Lophotrochozoa</taxon>
        <taxon>Mollusca</taxon>
        <taxon>Gastropoda</taxon>
        <taxon>Patellogastropoda</taxon>
        <taxon>Patelloidea</taxon>
        <taxon>Patellidae</taxon>
        <taxon>Patella</taxon>
    </lineage>
</organism>